<evidence type="ECO:0000313" key="2">
    <source>
        <dbReference type="EMBL" id="MBB5075065.1"/>
    </source>
</evidence>
<feature type="domain" description="Aminoglycoside phosphotransferase" evidence="1">
    <location>
        <begin position="31"/>
        <end position="229"/>
    </location>
</feature>
<dbReference type="SUPFAM" id="SSF56112">
    <property type="entry name" value="Protein kinase-like (PK-like)"/>
    <property type="match status" value="1"/>
</dbReference>
<dbReference type="InterPro" id="IPR011009">
    <property type="entry name" value="Kinase-like_dom_sf"/>
</dbReference>
<dbReference type="InterPro" id="IPR002575">
    <property type="entry name" value="Aminoglycoside_PTrfase"/>
</dbReference>
<accession>A0A7W7ZXE8</accession>
<dbReference type="Pfam" id="PF01636">
    <property type="entry name" value="APH"/>
    <property type="match status" value="1"/>
</dbReference>
<dbReference type="Proteomes" id="UP000568380">
    <property type="component" value="Unassembled WGS sequence"/>
</dbReference>
<organism evidence="2 3">
    <name type="scientific">Nonomuraea endophytica</name>
    <dbReference type="NCBI Taxonomy" id="714136"/>
    <lineage>
        <taxon>Bacteria</taxon>
        <taxon>Bacillati</taxon>
        <taxon>Actinomycetota</taxon>
        <taxon>Actinomycetes</taxon>
        <taxon>Streptosporangiales</taxon>
        <taxon>Streptosporangiaceae</taxon>
        <taxon>Nonomuraea</taxon>
    </lineage>
</organism>
<dbReference type="GO" id="GO:0016301">
    <property type="term" value="F:kinase activity"/>
    <property type="evidence" value="ECO:0007669"/>
    <property type="project" value="UniProtKB-KW"/>
</dbReference>
<dbReference type="AlphaFoldDB" id="A0A7W7ZXE8"/>
<dbReference type="EMBL" id="JACHIN010000001">
    <property type="protein sequence ID" value="MBB5075065.1"/>
    <property type="molecule type" value="Genomic_DNA"/>
</dbReference>
<evidence type="ECO:0000313" key="3">
    <source>
        <dbReference type="Proteomes" id="UP000568380"/>
    </source>
</evidence>
<protein>
    <submittedName>
        <fullName evidence="2">Ser/Thr protein kinase RdoA (MazF antagonist)</fullName>
    </submittedName>
</protein>
<evidence type="ECO:0000259" key="1">
    <source>
        <dbReference type="Pfam" id="PF01636"/>
    </source>
</evidence>
<dbReference type="Gene3D" id="3.90.1200.10">
    <property type="match status" value="1"/>
</dbReference>
<sequence>MRARVEHVLGGRVAEAVTQTGGFSPATAARLLLDTGRRAFVKAVGPGVNDRATALYRAEARVAAALPPSVPAPRMLTSFEQDGWVVLLFEDIDGRTPAMPWRRDELDRVLAAVGDLAASLTPAPIDVPPIAEIFGPMFHGWRQLLGEDHDGLDPWIVRNLDALAELEPGWEGAAAGDTLVHADLRADNVLLTDERVYVVDWPYACLGAPWFDRLAMLPSVAMQGGPRPAELLTDPDPALTCVIAALAGFFVRQSRQPPPPGIPTVRAFQAAQGEVAVDWLRQRTGWS</sequence>
<keyword evidence="2" id="KW-0808">Transferase</keyword>
<reference evidence="2 3" key="1">
    <citation type="submission" date="2020-08" db="EMBL/GenBank/DDBJ databases">
        <title>Genomic Encyclopedia of Type Strains, Phase IV (KMG-IV): sequencing the most valuable type-strain genomes for metagenomic binning, comparative biology and taxonomic classification.</title>
        <authorList>
            <person name="Goeker M."/>
        </authorList>
    </citation>
    <scope>NUCLEOTIDE SEQUENCE [LARGE SCALE GENOMIC DNA]</scope>
    <source>
        <strain evidence="2 3">DSM 45385</strain>
    </source>
</reference>
<keyword evidence="3" id="KW-1185">Reference proteome</keyword>
<gene>
    <name evidence="2" type="ORF">HNR40_000511</name>
</gene>
<dbReference type="PANTHER" id="PTHR21310">
    <property type="entry name" value="AMINOGLYCOSIDE PHOSPHOTRANSFERASE-RELATED-RELATED"/>
    <property type="match status" value="1"/>
</dbReference>
<name>A0A7W7ZXE8_9ACTN</name>
<comment type="caution">
    <text evidence="2">The sequence shown here is derived from an EMBL/GenBank/DDBJ whole genome shotgun (WGS) entry which is preliminary data.</text>
</comment>
<proteinExistence type="predicted"/>
<keyword evidence="2" id="KW-0418">Kinase</keyword>
<dbReference type="InterPro" id="IPR051678">
    <property type="entry name" value="AGP_Transferase"/>
</dbReference>
<dbReference type="RefSeq" id="WP_221339893.1">
    <property type="nucleotide sequence ID" value="NZ_JACHIN010000001.1"/>
</dbReference>